<organism evidence="1 2">
    <name type="scientific">Theobroma cacao</name>
    <name type="common">Cacao</name>
    <name type="synonym">Cocoa</name>
    <dbReference type="NCBI Taxonomy" id="3641"/>
    <lineage>
        <taxon>Eukaryota</taxon>
        <taxon>Viridiplantae</taxon>
        <taxon>Streptophyta</taxon>
        <taxon>Embryophyta</taxon>
        <taxon>Tracheophyta</taxon>
        <taxon>Spermatophyta</taxon>
        <taxon>Magnoliopsida</taxon>
        <taxon>eudicotyledons</taxon>
        <taxon>Gunneridae</taxon>
        <taxon>Pentapetalae</taxon>
        <taxon>rosids</taxon>
        <taxon>malvids</taxon>
        <taxon>Malvales</taxon>
        <taxon>Malvaceae</taxon>
        <taxon>Byttnerioideae</taxon>
        <taxon>Theobroma</taxon>
    </lineage>
</organism>
<name>A0A061FKU4_THECC</name>
<sequence length="94" mass="10940">MTFPLPWEVTFPRESHPLWIGRWHFQVFLVSVTWTLNQKRGWRIDFLVHGVEFHLFINCCNFSCLICRPTSISSPVTSDSVSSIDLPLSLFSLN</sequence>
<dbReference type="InParanoid" id="A0A061FKU4"/>
<accession>A0A061FKU4</accession>
<dbReference type="EMBL" id="CM001888">
    <property type="protein sequence ID" value="EOY17538.1"/>
    <property type="molecule type" value="Genomic_DNA"/>
</dbReference>
<gene>
    <name evidence="1" type="ORF">TCM_042350</name>
</gene>
<proteinExistence type="predicted"/>
<reference evidence="1 2" key="1">
    <citation type="journal article" date="2013" name="Genome Biol.">
        <title>The genome sequence of the most widely cultivated cacao type and its use to identify candidate genes regulating pod color.</title>
        <authorList>
            <person name="Motamayor J.C."/>
            <person name="Mockaitis K."/>
            <person name="Schmutz J."/>
            <person name="Haiminen N."/>
            <person name="Iii D.L."/>
            <person name="Cornejo O."/>
            <person name="Findley S.D."/>
            <person name="Zheng P."/>
            <person name="Utro F."/>
            <person name="Royaert S."/>
            <person name="Saski C."/>
            <person name="Jenkins J."/>
            <person name="Podicheti R."/>
            <person name="Zhao M."/>
            <person name="Scheffler B.E."/>
            <person name="Stack J.C."/>
            <person name="Feltus F.A."/>
            <person name="Mustiga G.M."/>
            <person name="Amores F."/>
            <person name="Phillips W."/>
            <person name="Marelli J.P."/>
            <person name="May G.D."/>
            <person name="Shapiro H."/>
            <person name="Ma J."/>
            <person name="Bustamante C.D."/>
            <person name="Schnell R.J."/>
            <person name="Main D."/>
            <person name="Gilbert D."/>
            <person name="Parida L."/>
            <person name="Kuhn D.N."/>
        </authorList>
    </citation>
    <scope>NUCLEOTIDE SEQUENCE [LARGE SCALE GENOMIC DNA]</scope>
    <source>
        <strain evidence="2">cv. Matina 1-6</strain>
    </source>
</reference>
<dbReference type="AlphaFoldDB" id="A0A061FKU4"/>
<evidence type="ECO:0000313" key="1">
    <source>
        <dbReference type="EMBL" id="EOY17538.1"/>
    </source>
</evidence>
<protein>
    <submittedName>
        <fullName evidence="1">Uncharacterized protein</fullName>
    </submittedName>
</protein>
<dbReference type="Proteomes" id="UP000026915">
    <property type="component" value="Chromosome 10"/>
</dbReference>
<evidence type="ECO:0000313" key="2">
    <source>
        <dbReference type="Proteomes" id="UP000026915"/>
    </source>
</evidence>
<dbReference type="HOGENOM" id="CLU_2390404_0_0_1"/>
<keyword evidence="2" id="KW-1185">Reference proteome</keyword>
<dbReference type="Gramene" id="EOY17538">
    <property type="protein sequence ID" value="EOY17538"/>
    <property type="gene ID" value="TCM_042350"/>
</dbReference>